<dbReference type="EMBL" id="NCKW01008521">
    <property type="protein sequence ID" value="POM67941.1"/>
    <property type="molecule type" value="Genomic_DNA"/>
</dbReference>
<evidence type="ECO:0000313" key="3">
    <source>
        <dbReference type="Proteomes" id="UP000237271"/>
    </source>
</evidence>
<organism evidence="2 3">
    <name type="scientific">Phytophthora palmivora</name>
    <dbReference type="NCBI Taxonomy" id="4796"/>
    <lineage>
        <taxon>Eukaryota</taxon>
        <taxon>Sar</taxon>
        <taxon>Stramenopiles</taxon>
        <taxon>Oomycota</taxon>
        <taxon>Peronosporomycetes</taxon>
        <taxon>Peronosporales</taxon>
        <taxon>Peronosporaceae</taxon>
        <taxon>Phytophthora</taxon>
    </lineage>
</organism>
<accession>A0A2P4XQV6</accession>
<name>A0A2P4XQV6_9STRA</name>
<feature type="region of interest" description="Disordered" evidence="1">
    <location>
        <begin position="372"/>
        <end position="407"/>
    </location>
</feature>
<protein>
    <submittedName>
        <fullName evidence="2">Uncharacterized protein</fullName>
    </submittedName>
</protein>
<sequence length="516" mass="58736">MRSKKDANREAQSGGEGHGQTDRQTEPDFKVREMTVEHDLWTNSTKNSNFGVSSFYIDRQWGPVRLDLLAEVKNDGHDSGDLKARFGMDMDKMARFTLFQTNVRNNYVKDATTKLYVKKRVVMTKGGAFLEGSAIITKLSALNNFFVSSKLPERIACLKDVQRFHKLPPLTVFIDIDVRVASTIKLFQRLIINFPAFQAFFQNADLPKKEKHVFNCITDEGWELAVQMEVIMERVAELALVEFQSATMLSSTLYVLFRVAAARINSYKFSTYCQKGVRDTDTNERNFPRVVLNLTDLSDLAQRCIKRTLHQIADRFPEPSVPIGMTLLLDPRTKTTAKKFLCVSDTAEAVTDTILEETKARVFYKGLHASDEKGDDEVQSTTTSPRAECSSSDNEAELEVSQPAEESTANATLNAQADAILEEWLNLRVEWAEVARKQYPDKDEYEKVLSKLSMRDRKRNVQVWNVEQLCGNIDVCRWFAEVGEKSIHLSRSLHAYGWDVVPRRRSKNACSLLDHS</sequence>
<feature type="region of interest" description="Disordered" evidence="1">
    <location>
        <begin position="1"/>
        <end position="29"/>
    </location>
</feature>
<reference evidence="2 3" key="1">
    <citation type="journal article" date="2017" name="Genome Biol. Evol.">
        <title>Phytophthora megakarya and P. palmivora, closely related causal agents of cacao black pod rot, underwent increases in genome sizes and gene numbers by different mechanisms.</title>
        <authorList>
            <person name="Ali S.S."/>
            <person name="Shao J."/>
            <person name="Lary D.J."/>
            <person name="Kronmiller B."/>
            <person name="Shen D."/>
            <person name="Strem M.D."/>
            <person name="Amoako-Attah I."/>
            <person name="Akrofi A.Y."/>
            <person name="Begoude B.A."/>
            <person name="Ten Hoopen G.M."/>
            <person name="Coulibaly K."/>
            <person name="Kebe B.I."/>
            <person name="Melnick R.L."/>
            <person name="Guiltinan M.J."/>
            <person name="Tyler B.M."/>
            <person name="Meinhardt L.W."/>
            <person name="Bailey B.A."/>
        </authorList>
    </citation>
    <scope>NUCLEOTIDE SEQUENCE [LARGE SCALE GENOMIC DNA]</scope>
    <source>
        <strain evidence="3">sbr112.9</strain>
    </source>
</reference>
<evidence type="ECO:0000256" key="1">
    <source>
        <dbReference type="SAM" id="MobiDB-lite"/>
    </source>
</evidence>
<dbReference type="Proteomes" id="UP000237271">
    <property type="component" value="Unassembled WGS sequence"/>
</dbReference>
<keyword evidence="3" id="KW-1185">Reference proteome</keyword>
<feature type="compositionally biased region" description="Polar residues" evidence="1">
    <location>
        <begin position="379"/>
        <end position="393"/>
    </location>
</feature>
<gene>
    <name evidence="2" type="ORF">PHPALM_15959</name>
</gene>
<feature type="compositionally biased region" description="Basic and acidic residues" evidence="1">
    <location>
        <begin position="19"/>
        <end position="29"/>
    </location>
</feature>
<dbReference type="AlphaFoldDB" id="A0A2P4XQV6"/>
<evidence type="ECO:0000313" key="2">
    <source>
        <dbReference type="EMBL" id="POM67941.1"/>
    </source>
</evidence>
<dbReference type="OrthoDB" id="127680at2759"/>
<proteinExistence type="predicted"/>
<comment type="caution">
    <text evidence="2">The sequence shown here is derived from an EMBL/GenBank/DDBJ whole genome shotgun (WGS) entry which is preliminary data.</text>
</comment>